<sequence>MASTKTRLRSIRRKANKHINKKNNTITVCAEDFFWVLTQIHISNNLEILEEQNQKLVDENNALRKALEVNE</sequence>
<name>A0A544TWI5_9BACI</name>
<dbReference type="RefSeq" id="WP_142640942.1">
    <property type="nucleotide sequence ID" value="NZ_VDGI01000001.1"/>
</dbReference>
<reference evidence="1 2" key="1">
    <citation type="submission" date="2019-06" db="EMBL/GenBank/DDBJ databases">
        <title>Psychrobacillus vulpis sp. nov., a new species isolated from feces of a red fox that inhabits in The Tablas de Daimiel Natural Park, Albacete, Spain.</title>
        <authorList>
            <person name="Rodriguez M."/>
            <person name="Reina J.C."/>
            <person name="Bejar V."/>
            <person name="Llamas I."/>
        </authorList>
    </citation>
    <scope>NUCLEOTIDE SEQUENCE [LARGE SCALE GENOMIC DNA]</scope>
    <source>
        <strain evidence="1 2">Z8</strain>
    </source>
</reference>
<accession>A0A544TWI5</accession>
<organism evidence="1 2">
    <name type="scientific">Psychrobacillus vulpis</name>
    <dbReference type="NCBI Taxonomy" id="2325572"/>
    <lineage>
        <taxon>Bacteria</taxon>
        <taxon>Bacillati</taxon>
        <taxon>Bacillota</taxon>
        <taxon>Bacilli</taxon>
        <taxon>Bacillales</taxon>
        <taxon>Bacillaceae</taxon>
        <taxon>Psychrobacillus</taxon>
    </lineage>
</organism>
<dbReference type="EMBL" id="VDGI01000001">
    <property type="protein sequence ID" value="TQR21816.1"/>
    <property type="molecule type" value="Genomic_DNA"/>
</dbReference>
<gene>
    <name evidence="1" type="ORF">FG384_02400</name>
</gene>
<dbReference type="Proteomes" id="UP000316626">
    <property type="component" value="Unassembled WGS sequence"/>
</dbReference>
<evidence type="ECO:0000313" key="1">
    <source>
        <dbReference type="EMBL" id="TQR21816.1"/>
    </source>
</evidence>
<evidence type="ECO:0000313" key="2">
    <source>
        <dbReference type="Proteomes" id="UP000316626"/>
    </source>
</evidence>
<protein>
    <submittedName>
        <fullName evidence="1">Uncharacterized protein</fullName>
    </submittedName>
</protein>
<proteinExistence type="predicted"/>
<dbReference type="AlphaFoldDB" id="A0A544TWI5"/>
<keyword evidence="2" id="KW-1185">Reference proteome</keyword>
<comment type="caution">
    <text evidence="1">The sequence shown here is derived from an EMBL/GenBank/DDBJ whole genome shotgun (WGS) entry which is preliminary data.</text>
</comment>